<name>A0A1W6MYK0_9HYPH</name>
<sequence>MTAKAILHMLSTLKHMSPFDVNMAVDAGYDVTIPYANVTIEEVPALVQDAMFSRAPSAALRTGIFFAGRDAVLALDMLDVAKKSLLKPFEVSLFADPYGSFTTAGAMVACVEKLLREKKQRELKGVKIIIYGATGVVGYSAGVIAALEGAQVTMAGYSGLDRVRKLTDEIEHRFNVKCTPADGSTGEAVRALLLDNEIALCAARAGVQVLSKEDLAAAKSLLIAADVNAVPPLGVEGCGLHDNGAVISPNGALGIGALAIGNVKYGTQSGLFKQMTDATQPLCLDFRHAFALARTLV</sequence>
<evidence type="ECO:0000313" key="5">
    <source>
        <dbReference type="Proteomes" id="UP000193978"/>
    </source>
</evidence>
<gene>
    <name evidence="4" type="ORF">B1812_17885</name>
</gene>
<keyword evidence="2" id="KW-0812">Transmembrane</keyword>
<dbReference type="GO" id="GO:0016491">
    <property type="term" value="F:oxidoreductase activity"/>
    <property type="evidence" value="ECO:0007669"/>
    <property type="project" value="UniProtKB-KW"/>
</dbReference>
<dbReference type="InterPro" id="IPR037089">
    <property type="entry name" value="Methyl-teptahyd_DH_N_sf"/>
</dbReference>
<dbReference type="InterPro" id="IPR046346">
    <property type="entry name" value="Aminoacid_DH-like_N_sf"/>
</dbReference>
<feature type="domain" description="Methylene-tetrahydromethanopterin dehydrogenase N-terminal" evidence="3">
    <location>
        <begin position="18"/>
        <end position="97"/>
    </location>
</feature>
<dbReference type="InterPro" id="IPR015259">
    <property type="entry name" value="Methyl-teptahyd_DH_N"/>
</dbReference>
<evidence type="ECO:0000256" key="1">
    <source>
        <dbReference type="ARBA" id="ARBA00023002"/>
    </source>
</evidence>
<dbReference type="InterPro" id="IPR036291">
    <property type="entry name" value="NAD(P)-bd_dom_sf"/>
</dbReference>
<organism evidence="4 5">
    <name type="scientific">Methylocystis bryophila</name>
    <dbReference type="NCBI Taxonomy" id="655015"/>
    <lineage>
        <taxon>Bacteria</taxon>
        <taxon>Pseudomonadati</taxon>
        <taxon>Pseudomonadota</taxon>
        <taxon>Alphaproteobacteria</taxon>
        <taxon>Hyphomicrobiales</taxon>
        <taxon>Methylocystaceae</taxon>
        <taxon>Methylocystis</taxon>
    </lineage>
</organism>
<dbReference type="AlphaFoldDB" id="A0A1W6MYK0"/>
<keyword evidence="5" id="KW-1185">Reference proteome</keyword>
<dbReference type="Gene3D" id="3.40.50.10280">
    <property type="entry name" value="Methylene-tetrahydromethanopterin dehydrogenase, N-terminal domain"/>
    <property type="match status" value="1"/>
</dbReference>
<protein>
    <submittedName>
        <fullName evidence="4">Methylenetetrahydromethanopterin dehydrogenase</fullName>
    </submittedName>
</protein>
<reference evidence="4 5" key="1">
    <citation type="submission" date="2017-02" db="EMBL/GenBank/DDBJ databases">
        <authorList>
            <person name="Peterson S.W."/>
        </authorList>
    </citation>
    <scope>NUCLEOTIDE SEQUENCE [LARGE SCALE GENOMIC DNA]</scope>
    <source>
        <strain evidence="4 5">S285</strain>
    </source>
</reference>
<keyword evidence="2" id="KW-0472">Membrane</keyword>
<dbReference type="Pfam" id="PF09176">
    <property type="entry name" value="Mpt_N"/>
    <property type="match status" value="1"/>
</dbReference>
<evidence type="ECO:0000313" key="4">
    <source>
        <dbReference type="EMBL" id="ARN82655.1"/>
    </source>
</evidence>
<dbReference type="EMBL" id="CP019948">
    <property type="protein sequence ID" value="ARN82655.1"/>
    <property type="molecule type" value="Genomic_DNA"/>
</dbReference>
<dbReference type="STRING" id="655015.B1812_17885"/>
<feature type="transmembrane region" description="Helical" evidence="2">
    <location>
        <begin position="128"/>
        <end position="147"/>
    </location>
</feature>
<dbReference type="Gene3D" id="3.40.50.720">
    <property type="entry name" value="NAD(P)-binding Rossmann-like Domain"/>
    <property type="match status" value="1"/>
</dbReference>
<accession>A0A1W6MYK0</accession>
<keyword evidence="1" id="KW-0560">Oxidoreductase</keyword>
<keyword evidence="2" id="KW-1133">Transmembrane helix</keyword>
<dbReference type="SUPFAM" id="SSF53223">
    <property type="entry name" value="Aminoacid dehydrogenase-like, N-terminal domain"/>
    <property type="match status" value="1"/>
</dbReference>
<dbReference type="Proteomes" id="UP000193978">
    <property type="component" value="Chromosome"/>
</dbReference>
<dbReference type="RefSeq" id="WP_085772787.1">
    <property type="nucleotide sequence ID" value="NZ_AP027149.1"/>
</dbReference>
<dbReference type="KEGG" id="mbry:B1812_17885"/>
<proteinExistence type="predicted"/>
<dbReference type="OrthoDB" id="7929761at2"/>
<dbReference type="SUPFAM" id="SSF51735">
    <property type="entry name" value="NAD(P)-binding Rossmann-fold domains"/>
    <property type="match status" value="1"/>
</dbReference>
<evidence type="ECO:0000256" key="2">
    <source>
        <dbReference type="SAM" id="Phobius"/>
    </source>
</evidence>
<evidence type="ECO:0000259" key="3">
    <source>
        <dbReference type="Pfam" id="PF09176"/>
    </source>
</evidence>